<dbReference type="Proteomes" id="UP001214854">
    <property type="component" value="Unassembled WGS sequence"/>
</dbReference>
<gene>
    <name evidence="4" type="ORF">PQU92_14725</name>
</gene>
<feature type="domain" description="FecR protein" evidence="2">
    <location>
        <begin position="111"/>
        <end position="203"/>
    </location>
</feature>
<evidence type="ECO:0000256" key="1">
    <source>
        <dbReference type="SAM" id="Phobius"/>
    </source>
</evidence>
<accession>A0ABT5HWT4</accession>
<evidence type="ECO:0000259" key="3">
    <source>
        <dbReference type="Pfam" id="PF16220"/>
    </source>
</evidence>
<comment type="caution">
    <text evidence="4">The sequence shown here is derived from an EMBL/GenBank/DDBJ whole genome shotgun (WGS) entry which is preliminary data.</text>
</comment>
<dbReference type="InterPro" id="IPR012373">
    <property type="entry name" value="Ferrdict_sens_TM"/>
</dbReference>
<dbReference type="PANTHER" id="PTHR30273">
    <property type="entry name" value="PERIPLASMIC SIGNAL SENSOR AND SIGMA FACTOR ACTIVATOR FECR-RELATED"/>
    <property type="match status" value="1"/>
</dbReference>
<dbReference type="Pfam" id="PF16220">
    <property type="entry name" value="DUF4880"/>
    <property type="match status" value="1"/>
</dbReference>
<protein>
    <submittedName>
        <fullName evidence="4">FecR family protein</fullName>
    </submittedName>
</protein>
<feature type="transmembrane region" description="Helical" evidence="1">
    <location>
        <begin position="85"/>
        <end position="105"/>
    </location>
</feature>
<dbReference type="Gene3D" id="3.55.50.30">
    <property type="match status" value="1"/>
</dbReference>
<dbReference type="PIRSF" id="PIRSF018266">
    <property type="entry name" value="FecR"/>
    <property type="match status" value="1"/>
</dbReference>
<dbReference type="PANTHER" id="PTHR30273:SF2">
    <property type="entry name" value="PROTEIN FECR"/>
    <property type="match status" value="1"/>
</dbReference>
<keyword evidence="1" id="KW-1133">Transmembrane helix</keyword>
<feature type="domain" description="FecR N-terminal" evidence="3">
    <location>
        <begin position="16"/>
        <end position="55"/>
    </location>
</feature>
<keyword evidence="5" id="KW-1185">Reference proteome</keyword>
<dbReference type="InterPro" id="IPR032623">
    <property type="entry name" value="FecR_N"/>
</dbReference>
<keyword evidence="1" id="KW-0472">Membrane</keyword>
<name>A0ABT5HWT4_9CAUL</name>
<sequence>MSGEVEDEDRSRVTADAAAWLARLQNEDRTPAAEAAFEAWLATTPGATEAFDRVSGVWDILPDAAPLARIKAANDTRAAPKARRFFLPAVAAALIATIGLGIYAFQSRAVVYETRPGQQRTLTLSDGSRVMLNTDTEVQVRYSGARRQINLTHGEALFEVRHDAARPFLVRAGDEQVRALGTVFVVRREPESVAVTLLKGKVEVAPLSKDPDAAVILSPGERATVRDTARPVLDRPAVATVTAWRRGEIIFSDTSLAEAVGEINRYSTTRIVLSDRRMAALRVSGVFQAQDTAEFAATVAQLNGLRVRREGDTLRLTY</sequence>
<evidence type="ECO:0000259" key="2">
    <source>
        <dbReference type="Pfam" id="PF04773"/>
    </source>
</evidence>
<evidence type="ECO:0000313" key="5">
    <source>
        <dbReference type="Proteomes" id="UP001214854"/>
    </source>
</evidence>
<dbReference type="InterPro" id="IPR006860">
    <property type="entry name" value="FecR"/>
</dbReference>
<reference evidence="4 5" key="1">
    <citation type="submission" date="2023-01" db="EMBL/GenBank/DDBJ databases">
        <title>Novel species of the genus Asticcacaulis isolated from rivers.</title>
        <authorList>
            <person name="Lu H."/>
        </authorList>
    </citation>
    <scope>NUCLEOTIDE SEQUENCE [LARGE SCALE GENOMIC DNA]</scope>
    <source>
        <strain evidence="4 5">BYS171W</strain>
    </source>
</reference>
<dbReference type="Gene3D" id="2.60.120.1440">
    <property type="match status" value="1"/>
</dbReference>
<proteinExistence type="predicted"/>
<evidence type="ECO:0000313" key="4">
    <source>
        <dbReference type="EMBL" id="MDC7684536.1"/>
    </source>
</evidence>
<keyword evidence="1" id="KW-0812">Transmembrane</keyword>
<organism evidence="4 5">
    <name type="scientific">Asticcacaulis aquaticus</name>
    <dbReference type="NCBI Taxonomy" id="2984212"/>
    <lineage>
        <taxon>Bacteria</taxon>
        <taxon>Pseudomonadati</taxon>
        <taxon>Pseudomonadota</taxon>
        <taxon>Alphaproteobacteria</taxon>
        <taxon>Caulobacterales</taxon>
        <taxon>Caulobacteraceae</taxon>
        <taxon>Asticcacaulis</taxon>
    </lineage>
</organism>
<dbReference type="EMBL" id="JAQQKX010000013">
    <property type="protein sequence ID" value="MDC7684536.1"/>
    <property type="molecule type" value="Genomic_DNA"/>
</dbReference>
<dbReference type="Pfam" id="PF04773">
    <property type="entry name" value="FecR"/>
    <property type="match status" value="1"/>
</dbReference>
<dbReference type="RefSeq" id="WP_272749009.1">
    <property type="nucleotide sequence ID" value="NZ_JAQQKX010000013.1"/>
</dbReference>